<feature type="compositionally biased region" description="Low complexity" evidence="8">
    <location>
        <begin position="170"/>
        <end position="180"/>
    </location>
</feature>
<dbReference type="InterPro" id="IPR008271">
    <property type="entry name" value="Ser/Thr_kinase_AS"/>
</dbReference>
<feature type="compositionally biased region" description="Pro residues" evidence="8">
    <location>
        <begin position="45"/>
        <end position="58"/>
    </location>
</feature>
<evidence type="ECO:0000259" key="9">
    <source>
        <dbReference type="PROSITE" id="PS50011"/>
    </source>
</evidence>
<accession>A0ABN9STM0</accession>
<evidence type="ECO:0000256" key="1">
    <source>
        <dbReference type="ARBA" id="ARBA00022527"/>
    </source>
</evidence>
<evidence type="ECO:0000313" key="11">
    <source>
        <dbReference type="Proteomes" id="UP001189429"/>
    </source>
</evidence>
<name>A0ABN9STM0_9DINO</name>
<organism evidence="10 11">
    <name type="scientific">Prorocentrum cordatum</name>
    <dbReference type="NCBI Taxonomy" id="2364126"/>
    <lineage>
        <taxon>Eukaryota</taxon>
        <taxon>Sar</taxon>
        <taxon>Alveolata</taxon>
        <taxon>Dinophyceae</taxon>
        <taxon>Prorocentrales</taxon>
        <taxon>Prorocentraceae</taxon>
        <taxon>Prorocentrum</taxon>
    </lineage>
</organism>
<evidence type="ECO:0000256" key="7">
    <source>
        <dbReference type="SAM" id="Coils"/>
    </source>
</evidence>
<dbReference type="PROSITE" id="PS50011">
    <property type="entry name" value="PROTEIN_KINASE_DOM"/>
    <property type="match status" value="1"/>
</dbReference>
<keyword evidence="7" id="KW-0175">Coiled coil</keyword>
<keyword evidence="4" id="KW-0418">Kinase</keyword>
<dbReference type="PROSITE" id="PS00107">
    <property type="entry name" value="PROTEIN_KINASE_ATP"/>
    <property type="match status" value="1"/>
</dbReference>
<dbReference type="InterPro" id="IPR000719">
    <property type="entry name" value="Prot_kinase_dom"/>
</dbReference>
<feature type="binding site" evidence="6">
    <location>
        <position position="360"/>
    </location>
    <ligand>
        <name>ATP</name>
        <dbReference type="ChEBI" id="CHEBI:30616"/>
    </ligand>
</feature>
<feature type="region of interest" description="Disordered" evidence="8">
    <location>
        <begin position="1"/>
        <end position="318"/>
    </location>
</feature>
<dbReference type="SUPFAM" id="SSF56112">
    <property type="entry name" value="Protein kinase-like (PK-like)"/>
    <property type="match status" value="1"/>
</dbReference>
<keyword evidence="3 6" id="KW-0547">Nucleotide-binding</keyword>
<reference evidence="10" key="1">
    <citation type="submission" date="2023-10" db="EMBL/GenBank/DDBJ databases">
        <authorList>
            <person name="Chen Y."/>
            <person name="Shah S."/>
            <person name="Dougan E. K."/>
            <person name="Thang M."/>
            <person name="Chan C."/>
        </authorList>
    </citation>
    <scope>NUCLEOTIDE SEQUENCE [LARGE SCALE GENOMIC DNA]</scope>
</reference>
<dbReference type="Proteomes" id="UP001189429">
    <property type="component" value="Unassembled WGS sequence"/>
</dbReference>
<proteinExistence type="predicted"/>
<comment type="caution">
    <text evidence="10">The sequence shown here is derived from an EMBL/GenBank/DDBJ whole genome shotgun (WGS) entry which is preliminary data.</text>
</comment>
<dbReference type="SMART" id="SM00220">
    <property type="entry name" value="S_TKc"/>
    <property type="match status" value="1"/>
</dbReference>
<dbReference type="InterPro" id="IPR030616">
    <property type="entry name" value="Aur-like"/>
</dbReference>
<feature type="compositionally biased region" description="Low complexity" evidence="8">
    <location>
        <begin position="107"/>
        <end position="120"/>
    </location>
</feature>
<dbReference type="InterPro" id="IPR017441">
    <property type="entry name" value="Protein_kinase_ATP_BS"/>
</dbReference>
<dbReference type="PROSITE" id="PS00108">
    <property type="entry name" value="PROTEIN_KINASE_ST"/>
    <property type="match status" value="1"/>
</dbReference>
<feature type="compositionally biased region" description="Low complexity" evidence="8">
    <location>
        <begin position="245"/>
        <end position="302"/>
    </location>
</feature>
<evidence type="ECO:0000256" key="4">
    <source>
        <dbReference type="ARBA" id="ARBA00022777"/>
    </source>
</evidence>
<feature type="domain" description="Protein kinase" evidence="9">
    <location>
        <begin position="331"/>
        <end position="638"/>
    </location>
</feature>
<dbReference type="InterPro" id="IPR011009">
    <property type="entry name" value="Kinase-like_dom_sf"/>
</dbReference>
<dbReference type="PANTHER" id="PTHR24350">
    <property type="entry name" value="SERINE/THREONINE-PROTEIN KINASE IAL-RELATED"/>
    <property type="match status" value="1"/>
</dbReference>
<dbReference type="EMBL" id="CAUYUJ010013224">
    <property type="protein sequence ID" value="CAK0835805.1"/>
    <property type="molecule type" value="Genomic_DNA"/>
</dbReference>
<evidence type="ECO:0000256" key="2">
    <source>
        <dbReference type="ARBA" id="ARBA00022679"/>
    </source>
</evidence>
<protein>
    <recommendedName>
        <fullName evidence="9">Protein kinase domain-containing protein</fullName>
    </recommendedName>
</protein>
<gene>
    <name evidence="10" type="ORF">PCOR1329_LOCUS32498</name>
</gene>
<evidence type="ECO:0000256" key="3">
    <source>
        <dbReference type="ARBA" id="ARBA00022741"/>
    </source>
</evidence>
<keyword evidence="1" id="KW-0723">Serine/threonine-protein kinase</keyword>
<evidence type="ECO:0000313" key="10">
    <source>
        <dbReference type="EMBL" id="CAK0835805.1"/>
    </source>
</evidence>
<evidence type="ECO:0000256" key="8">
    <source>
        <dbReference type="SAM" id="MobiDB-lite"/>
    </source>
</evidence>
<keyword evidence="11" id="KW-1185">Reference proteome</keyword>
<keyword evidence="2" id="KW-0808">Transferase</keyword>
<feature type="compositionally biased region" description="Pro residues" evidence="8">
    <location>
        <begin position="181"/>
        <end position="197"/>
    </location>
</feature>
<feature type="compositionally biased region" description="Gly residues" evidence="8">
    <location>
        <begin position="13"/>
        <end position="26"/>
    </location>
</feature>
<evidence type="ECO:0000256" key="6">
    <source>
        <dbReference type="PROSITE-ProRule" id="PRU10141"/>
    </source>
</evidence>
<evidence type="ECO:0000256" key="5">
    <source>
        <dbReference type="ARBA" id="ARBA00022840"/>
    </source>
</evidence>
<dbReference type="Pfam" id="PF00069">
    <property type="entry name" value="Pkinase"/>
    <property type="match status" value="1"/>
</dbReference>
<dbReference type="Gene3D" id="1.10.510.10">
    <property type="entry name" value="Transferase(Phosphotransferase) domain 1"/>
    <property type="match status" value="1"/>
</dbReference>
<keyword evidence="5 6" id="KW-0067">ATP-binding</keyword>
<sequence>MEGIRAEEAMGSPGAGARSGGRGPDGLQGCQQRRRTCPGALLPFRVPPGGAPRAPPPWQHQVPRRPAETALSVGAPAAGVPMQMSPPRSRAQLPPPAYAASPLKGRQAAAAQQPAAPLLPMGMSPTRCRPPPQGQQQQHAAPPPLPSPVPAGLRAQPPPHSQSFTLASSPAPHQQQQQHQPPRPPQQQPPQPQPSPTQPQLAAGQKPGVAATLPPSMAQPLQLAAHSGPLRAAPQVPQSPPAQAPPVAHATPSQPAPKQQHHQAAQPQPVPTQHQLSQSQPSSQEGAAAPPGPLQPQQAGAEGRPRVPPLKSISLTKPPPELPAALVADFQDENELLGEGAFAVVCRLRHRRTGDPVALKVVEKYPLHIRNMLPQLQREVRIQGSLQHRHILRLLTCHEDDAYVYMVLENCAGGSLRSLCAAQPGHRLPEARAARYFAQILQGVDFMHQRSCVHRDLKPENMLLTGDDEAGRRFGARERGFRSRGANEDRALDLEFKHVVEQHSKYVRMDAEQVQAQLEARRGELTRQLEAAHQDVRAEVQKQCPEAANETRRLREASRDLEAEIQRSIGNIPQAIERMGDKITQGYVYSTASLRQDCEPARMLEKYFHLVMHYMWKERELGFQDRVQFRVVLRNMLMLLLRVDSLPKILLVVFQKLVELQKKIDKPVASPGQRGQADASKQLEISVANCKDIPG</sequence>
<feature type="coiled-coil region" evidence="7">
    <location>
        <begin position="508"/>
        <end position="567"/>
    </location>
</feature>